<evidence type="ECO:0000313" key="2">
    <source>
        <dbReference type="EMBL" id="KAF1950928.1"/>
    </source>
</evidence>
<dbReference type="EMBL" id="ML977021">
    <property type="protein sequence ID" value="KAF1950928.1"/>
    <property type="molecule type" value="Genomic_DNA"/>
</dbReference>
<gene>
    <name evidence="2" type="ORF">CC80DRAFT_220112</name>
</gene>
<organism evidence="2 3">
    <name type="scientific">Byssothecium circinans</name>
    <dbReference type="NCBI Taxonomy" id="147558"/>
    <lineage>
        <taxon>Eukaryota</taxon>
        <taxon>Fungi</taxon>
        <taxon>Dikarya</taxon>
        <taxon>Ascomycota</taxon>
        <taxon>Pezizomycotina</taxon>
        <taxon>Dothideomycetes</taxon>
        <taxon>Pleosporomycetidae</taxon>
        <taxon>Pleosporales</taxon>
        <taxon>Massarineae</taxon>
        <taxon>Massarinaceae</taxon>
        <taxon>Byssothecium</taxon>
    </lineage>
</organism>
<dbReference type="Proteomes" id="UP000800035">
    <property type="component" value="Unassembled WGS sequence"/>
</dbReference>
<reference evidence="2" key="1">
    <citation type="journal article" date="2020" name="Stud. Mycol.">
        <title>101 Dothideomycetes genomes: a test case for predicting lifestyles and emergence of pathogens.</title>
        <authorList>
            <person name="Haridas S."/>
            <person name="Albert R."/>
            <person name="Binder M."/>
            <person name="Bloem J."/>
            <person name="Labutti K."/>
            <person name="Salamov A."/>
            <person name="Andreopoulos B."/>
            <person name="Baker S."/>
            <person name="Barry K."/>
            <person name="Bills G."/>
            <person name="Bluhm B."/>
            <person name="Cannon C."/>
            <person name="Castanera R."/>
            <person name="Culley D."/>
            <person name="Daum C."/>
            <person name="Ezra D."/>
            <person name="Gonzalez J."/>
            <person name="Henrissat B."/>
            <person name="Kuo A."/>
            <person name="Liang C."/>
            <person name="Lipzen A."/>
            <person name="Lutzoni F."/>
            <person name="Magnuson J."/>
            <person name="Mondo S."/>
            <person name="Nolan M."/>
            <person name="Ohm R."/>
            <person name="Pangilinan J."/>
            <person name="Park H.-J."/>
            <person name="Ramirez L."/>
            <person name="Alfaro M."/>
            <person name="Sun H."/>
            <person name="Tritt A."/>
            <person name="Yoshinaga Y."/>
            <person name="Zwiers L.-H."/>
            <person name="Turgeon B."/>
            <person name="Goodwin S."/>
            <person name="Spatafora J."/>
            <person name="Crous P."/>
            <person name="Grigoriev I."/>
        </authorList>
    </citation>
    <scope>NUCLEOTIDE SEQUENCE</scope>
    <source>
        <strain evidence="2">CBS 675.92</strain>
    </source>
</reference>
<feature type="transmembrane region" description="Helical" evidence="1">
    <location>
        <begin position="24"/>
        <end position="47"/>
    </location>
</feature>
<sequence>MRSSELPRRGKGFVHSPKYSSKTLVLTTAALLVFLFLHALHCVFFLFCVCEFSIKSPVYLSICLSVYLSICLSVYLSICLSVYLSACSPAVQHSHCACMTPMRSCAYSDG</sequence>
<keyword evidence="1" id="KW-1133">Transmembrane helix</keyword>
<evidence type="ECO:0000313" key="3">
    <source>
        <dbReference type="Proteomes" id="UP000800035"/>
    </source>
</evidence>
<name>A0A6A5TF32_9PLEO</name>
<keyword evidence="1" id="KW-0812">Transmembrane</keyword>
<protein>
    <submittedName>
        <fullName evidence="2">Uncharacterized protein</fullName>
    </submittedName>
</protein>
<dbReference type="OrthoDB" id="10071817at2759"/>
<proteinExistence type="predicted"/>
<feature type="transmembrane region" description="Helical" evidence="1">
    <location>
        <begin position="59"/>
        <end position="84"/>
    </location>
</feature>
<keyword evidence="1" id="KW-0472">Membrane</keyword>
<evidence type="ECO:0000256" key="1">
    <source>
        <dbReference type="SAM" id="Phobius"/>
    </source>
</evidence>
<keyword evidence="3" id="KW-1185">Reference proteome</keyword>
<dbReference type="AlphaFoldDB" id="A0A6A5TF32"/>
<accession>A0A6A5TF32</accession>